<evidence type="ECO:0000313" key="11">
    <source>
        <dbReference type="EMBL" id="GAL89112.1"/>
    </source>
</evidence>
<dbReference type="InterPro" id="IPR005900">
    <property type="entry name" value="6-phosphogluconolactonase_DevB"/>
</dbReference>
<comment type="caution">
    <text evidence="9">The sequence shown here is derived from an EMBL/GenBank/DDBJ whole genome shotgun (WGS) entry which is preliminary data.</text>
</comment>
<gene>
    <name evidence="7" type="primary">pgl</name>
    <name evidence="9" type="ORF">JCM19301_3766</name>
    <name evidence="10" type="ORF">JCM19302_4095</name>
    <name evidence="11" type="ORF">JCM19538_2101</name>
</gene>
<dbReference type="Pfam" id="PF01182">
    <property type="entry name" value="Glucosamine_iso"/>
    <property type="match status" value="1"/>
</dbReference>
<keyword evidence="13" id="KW-1185">Reference proteome</keyword>
<dbReference type="OrthoDB" id="9810967at2"/>
<dbReference type="NCBIfam" id="TIGR01198">
    <property type="entry name" value="pgl"/>
    <property type="match status" value="1"/>
</dbReference>
<evidence type="ECO:0000313" key="9">
    <source>
        <dbReference type="EMBL" id="GAL65306.1"/>
    </source>
</evidence>
<organism evidence="9 12">
    <name type="scientific">Jejuia pallidilutea</name>
    <dbReference type="NCBI Taxonomy" id="504487"/>
    <lineage>
        <taxon>Bacteria</taxon>
        <taxon>Pseudomonadati</taxon>
        <taxon>Bacteroidota</taxon>
        <taxon>Flavobacteriia</taxon>
        <taxon>Flavobacteriales</taxon>
        <taxon>Flavobacteriaceae</taxon>
        <taxon>Jejuia</taxon>
    </lineage>
</organism>
<evidence type="ECO:0000256" key="2">
    <source>
        <dbReference type="ARBA" id="ARBA00002681"/>
    </source>
</evidence>
<name>A0A090VKN5_9FLAO</name>
<dbReference type="EMBL" id="BBNS01000001">
    <property type="protein sequence ID" value="GAL69366.1"/>
    <property type="molecule type" value="Genomic_DNA"/>
</dbReference>
<dbReference type="PANTHER" id="PTHR11054:SF0">
    <property type="entry name" value="6-PHOSPHOGLUCONOLACTONASE"/>
    <property type="match status" value="1"/>
</dbReference>
<protein>
    <recommendedName>
        <fullName evidence="6 7">6-phosphogluconolactonase</fullName>
        <shortName evidence="7">6PGL</shortName>
        <ecNumber evidence="5 7">3.1.1.31</ecNumber>
    </recommendedName>
</protein>
<dbReference type="Gene3D" id="3.40.50.1360">
    <property type="match status" value="1"/>
</dbReference>
<dbReference type="InterPro" id="IPR006148">
    <property type="entry name" value="Glc/Gal-6P_isomerase"/>
</dbReference>
<proteinExistence type="inferred from homology"/>
<evidence type="ECO:0000256" key="6">
    <source>
        <dbReference type="ARBA" id="ARBA00020337"/>
    </source>
</evidence>
<dbReference type="InterPro" id="IPR039104">
    <property type="entry name" value="6PGL"/>
</dbReference>
<dbReference type="EC" id="3.1.1.31" evidence="5 7"/>
<evidence type="ECO:0000313" key="10">
    <source>
        <dbReference type="EMBL" id="GAL69366.1"/>
    </source>
</evidence>
<comment type="similarity">
    <text evidence="4 7">Belongs to the glucosamine/galactosamine-6-phosphate isomerase family. 6-phosphogluconolactonase subfamily.</text>
</comment>
<evidence type="ECO:0000256" key="1">
    <source>
        <dbReference type="ARBA" id="ARBA00000832"/>
    </source>
</evidence>
<dbReference type="SUPFAM" id="SSF100950">
    <property type="entry name" value="NagB/RpiA/CoA transferase-like"/>
    <property type="match status" value="1"/>
</dbReference>
<comment type="catalytic activity">
    <reaction evidence="1 7">
        <text>6-phospho-D-glucono-1,5-lactone + H2O = 6-phospho-D-gluconate + H(+)</text>
        <dbReference type="Rhea" id="RHEA:12556"/>
        <dbReference type="ChEBI" id="CHEBI:15377"/>
        <dbReference type="ChEBI" id="CHEBI:15378"/>
        <dbReference type="ChEBI" id="CHEBI:57955"/>
        <dbReference type="ChEBI" id="CHEBI:58759"/>
        <dbReference type="EC" id="3.1.1.31"/>
    </reaction>
</comment>
<evidence type="ECO:0000256" key="5">
    <source>
        <dbReference type="ARBA" id="ARBA00013198"/>
    </source>
</evidence>
<evidence type="ECO:0000259" key="8">
    <source>
        <dbReference type="Pfam" id="PF01182"/>
    </source>
</evidence>
<sequence>MVYKTGTSNFEAFTVSFLVKTLKKLQKTQSEITIALSGGSTPMPILKKLSQQDLQWNKLHFYMVDERCVPLESKQSNYGTIKAIFFNHISSNSYSMIKTGLSIDESILKYELDVKKKVEYKKGFPSFDLILLGLGEDGHTASLFPNTSALTEEHKIVVKNFVPQLNEERITLTYPVILNAKKIVVMFKGSKKTQIFEETQTPQGTNLPIQKIVDQRKDTNWIIQTP</sequence>
<dbReference type="RefSeq" id="WP_052414840.1">
    <property type="nucleotide sequence ID" value="NZ_BBNR01000001.1"/>
</dbReference>
<comment type="function">
    <text evidence="2 7">Hydrolysis of 6-phosphogluconolactone to 6-phosphogluconate.</text>
</comment>
<dbReference type="GO" id="GO:0005975">
    <property type="term" value="P:carbohydrate metabolic process"/>
    <property type="evidence" value="ECO:0007669"/>
    <property type="project" value="UniProtKB-UniRule"/>
</dbReference>
<accession>A0A090VKN5</accession>
<dbReference type="CDD" id="cd01400">
    <property type="entry name" value="6PGL"/>
    <property type="match status" value="1"/>
</dbReference>
<evidence type="ECO:0000256" key="3">
    <source>
        <dbReference type="ARBA" id="ARBA00004961"/>
    </source>
</evidence>
<comment type="pathway">
    <text evidence="3 7">Carbohydrate degradation; pentose phosphate pathway; D-ribulose 5-phosphate from D-glucose 6-phosphate (oxidative stage): step 2/3.</text>
</comment>
<dbReference type="Proteomes" id="UP000029646">
    <property type="component" value="Unassembled WGS sequence"/>
</dbReference>
<dbReference type="PANTHER" id="PTHR11054">
    <property type="entry name" value="6-PHOSPHOGLUCONOLACTONASE"/>
    <property type="match status" value="1"/>
</dbReference>
<dbReference type="Proteomes" id="UP000030184">
    <property type="component" value="Unassembled WGS sequence"/>
</dbReference>
<dbReference type="EMBL" id="BBNR01000001">
    <property type="protein sequence ID" value="GAL65306.1"/>
    <property type="molecule type" value="Genomic_DNA"/>
</dbReference>
<evidence type="ECO:0000313" key="12">
    <source>
        <dbReference type="Proteomes" id="UP000029641"/>
    </source>
</evidence>
<reference evidence="13" key="1">
    <citation type="journal article" date="2014" name="Genome Announc.">
        <title>Draft Genome Sequence of Marine Flavobacterium Jejuia pallidilutea Strain 11shimoA1 and Pigmentation Mutants.</title>
        <authorList>
            <person name="Takatani N."/>
            <person name="Nakanishi M."/>
            <person name="Meirelles P."/>
            <person name="Mino S."/>
            <person name="Suda W."/>
            <person name="Oshima K."/>
            <person name="Hattori M."/>
            <person name="Ohkuma M."/>
            <person name="Hosokawa M."/>
            <person name="Miyashita K."/>
            <person name="Thompson F.L."/>
            <person name="Niwa A."/>
            <person name="Sawabe T."/>
            <person name="Sawabe T."/>
        </authorList>
    </citation>
    <scope>NUCLEOTIDE SEQUENCE [LARGE SCALE GENOMIC DNA]</scope>
    <source>
        <strain evidence="13">JCM 19538</strain>
    </source>
</reference>
<dbReference type="AlphaFoldDB" id="A0A090VKN5"/>
<dbReference type="GO" id="GO:0017057">
    <property type="term" value="F:6-phosphogluconolactonase activity"/>
    <property type="evidence" value="ECO:0007669"/>
    <property type="project" value="UniProtKB-UniRule"/>
</dbReference>
<dbReference type="InterPro" id="IPR037171">
    <property type="entry name" value="NagB/RpiA_transferase-like"/>
</dbReference>
<dbReference type="UniPathway" id="UPA00115">
    <property type="reaction ID" value="UER00409"/>
</dbReference>
<dbReference type="STRING" id="504487.JCM19538_2101"/>
<dbReference type="Proteomes" id="UP000029641">
    <property type="component" value="Unassembled WGS sequence"/>
</dbReference>
<feature type="domain" description="Glucosamine/galactosamine-6-phosphate isomerase" evidence="8">
    <location>
        <begin position="15"/>
        <end position="221"/>
    </location>
</feature>
<keyword evidence="7 9" id="KW-0378">Hydrolase</keyword>
<dbReference type="EMBL" id="BBNY01000005">
    <property type="protein sequence ID" value="GAL89112.1"/>
    <property type="molecule type" value="Genomic_DNA"/>
</dbReference>
<evidence type="ECO:0000313" key="13">
    <source>
        <dbReference type="Proteomes" id="UP000030184"/>
    </source>
</evidence>
<dbReference type="GO" id="GO:0006098">
    <property type="term" value="P:pentose-phosphate shunt"/>
    <property type="evidence" value="ECO:0007669"/>
    <property type="project" value="UniProtKB-UniPathway"/>
</dbReference>
<evidence type="ECO:0000256" key="4">
    <source>
        <dbReference type="ARBA" id="ARBA00010662"/>
    </source>
</evidence>
<evidence type="ECO:0000256" key="7">
    <source>
        <dbReference type="RuleBase" id="RU365095"/>
    </source>
</evidence>
<dbReference type="eggNOG" id="COG0363">
    <property type="taxonomic scope" value="Bacteria"/>
</dbReference>